<feature type="transmembrane region" description="Helical" evidence="19">
    <location>
        <begin position="289"/>
        <end position="309"/>
    </location>
</feature>
<evidence type="ECO:0000259" key="20">
    <source>
        <dbReference type="PROSITE" id="PS51002"/>
    </source>
</evidence>
<dbReference type="InterPro" id="IPR027387">
    <property type="entry name" value="Cytb/b6-like_sf"/>
</dbReference>
<evidence type="ECO:0000256" key="6">
    <source>
        <dbReference type="ARBA" id="ARBA00022617"/>
    </source>
</evidence>
<dbReference type="CDD" id="cd00284">
    <property type="entry name" value="Cytochrome_b_N"/>
    <property type="match status" value="1"/>
</dbReference>
<comment type="subcellular location">
    <subcellularLocation>
        <location evidence="2">Mitochondrion inner membrane</location>
        <topology evidence="2">Multi-pass membrane protein</topology>
    </subcellularLocation>
</comment>
<organism evidence="22">
    <name type="scientific">Onisimus nanseni</name>
    <name type="common">Amphipod</name>
    <name type="synonym">Pseudalibrotus nanseni</name>
    <dbReference type="NCBI Taxonomy" id="583350"/>
    <lineage>
        <taxon>Eukaryota</taxon>
        <taxon>Metazoa</taxon>
        <taxon>Ecdysozoa</taxon>
        <taxon>Arthropoda</taxon>
        <taxon>Crustacea</taxon>
        <taxon>Multicrustacea</taxon>
        <taxon>Malacostraca</taxon>
        <taxon>Eumalacostraca</taxon>
        <taxon>Peracarida</taxon>
        <taxon>Amphipoda</taxon>
        <taxon>Amphilochidea</taxon>
        <taxon>Lysianassida</taxon>
        <taxon>Lysianassidira</taxon>
        <taxon>Lysianassoidea</taxon>
        <taxon>Lysianassidae</taxon>
        <taxon>Onisimus</taxon>
    </lineage>
</organism>
<dbReference type="PANTHER" id="PTHR19271:SF16">
    <property type="entry name" value="CYTOCHROME B"/>
    <property type="match status" value="1"/>
</dbReference>
<dbReference type="Gene3D" id="1.20.810.10">
    <property type="entry name" value="Cytochrome Bc1 Complex, Chain C"/>
    <property type="match status" value="1"/>
</dbReference>
<dbReference type="InterPro" id="IPR005797">
    <property type="entry name" value="Cyt_b/b6_N"/>
</dbReference>
<dbReference type="GO" id="GO:0045275">
    <property type="term" value="C:respiratory chain complex III"/>
    <property type="evidence" value="ECO:0007669"/>
    <property type="project" value="InterPro"/>
</dbReference>
<evidence type="ECO:0000256" key="7">
    <source>
        <dbReference type="ARBA" id="ARBA00022660"/>
    </source>
</evidence>
<proteinExistence type="inferred from homology"/>
<dbReference type="GO" id="GO:0006122">
    <property type="term" value="P:mitochondrial electron transport, ubiquinol to cytochrome c"/>
    <property type="evidence" value="ECO:0007669"/>
    <property type="project" value="TreeGrafter"/>
</dbReference>
<dbReference type="SUPFAM" id="SSF81342">
    <property type="entry name" value="Transmembrane di-heme cytochromes"/>
    <property type="match status" value="1"/>
</dbReference>
<feature type="transmembrane region" description="Helical" evidence="19">
    <location>
        <begin position="31"/>
        <end position="58"/>
    </location>
</feature>
<keyword evidence="10" id="KW-0999">Mitochondrion inner membrane</keyword>
<keyword evidence="14" id="KW-0830">Ubiquinone</keyword>
<evidence type="ECO:0000259" key="21">
    <source>
        <dbReference type="PROSITE" id="PS51003"/>
    </source>
</evidence>
<feature type="transmembrane region" description="Helical" evidence="19">
    <location>
        <begin position="111"/>
        <end position="134"/>
    </location>
</feature>
<evidence type="ECO:0000256" key="8">
    <source>
        <dbReference type="ARBA" id="ARBA00022692"/>
    </source>
</evidence>
<evidence type="ECO:0000256" key="4">
    <source>
        <dbReference type="ARBA" id="ARBA00013531"/>
    </source>
</evidence>
<feature type="transmembrane region" description="Helical" evidence="19">
    <location>
        <begin position="79"/>
        <end position="99"/>
    </location>
</feature>
<comment type="cofactor">
    <cofactor evidence="19">
        <name>heme b</name>
        <dbReference type="ChEBI" id="CHEBI:60344"/>
    </cofactor>
    <text evidence="19">Binds 2 heme groups non-covalently.</text>
</comment>
<geneLocation type="mitochondrion" evidence="22"/>
<feature type="transmembrane region" description="Helical" evidence="19">
    <location>
        <begin position="321"/>
        <end position="341"/>
    </location>
</feature>
<evidence type="ECO:0000256" key="13">
    <source>
        <dbReference type="ARBA" id="ARBA00023004"/>
    </source>
</evidence>
<comment type="similarity">
    <text evidence="19">Belongs to the cytochrome b family.</text>
</comment>
<dbReference type="GO" id="GO:0016491">
    <property type="term" value="F:oxidoreductase activity"/>
    <property type="evidence" value="ECO:0007669"/>
    <property type="project" value="UniProtKB-UniRule"/>
</dbReference>
<keyword evidence="8 19" id="KW-0812">Transmembrane</keyword>
<dbReference type="PROSITE" id="PS51002">
    <property type="entry name" value="CYTB_NTER"/>
    <property type="match status" value="1"/>
</dbReference>
<dbReference type="InterPro" id="IPR036150">
    <property type="entry name" value="Cyt_b/b6_C_sf"/>
</dbReference>
<feature type="domain" description="Cytochrome b/b6 C-terminal region profile" evidence="21">
    <location>
        <begin position="211"/>
        <end position="379"/>
    </location>
</feature>
<evidence type="ECO:0000313" key="22">
    <source>
        <dbReference type="EMBL" id="ACM79559.1"/>
    </source>
</evidence>
<dbReference type="PROSITE" id="PS51003">
    <property type="entry name" value="CYTB_CTER"/>
    <property type="match status" value="1"/>
</dbReference>
<feature type="transmembrane region" description="Helical" evidence="19">
    <location>
        <begin position="231"/>
        <end position="251"/>
    </location>
</feature>
<evidence type="ECO:0000256" key="5">
    <source>
        <dbReference type="ARBA" id="ARBA00022448"/>
    </source>
</evidence>
<evidence type="ECO:0000256" key="9">
    <source>
        <dbReference type="ARBA" id="ARBA00022723"/>
    </source>
</evidence>
<dbReference type="CDD" id="cd00290">
    <property type="entry name" value="cytochrome_b_C"/>
    <property type="match status" value="1"/>
</dbReference>
<feature type="transmembrane region" description="Helical" evidence="19">
    <location>
        <begin position="179"/>
        <end position="201"/>
    </location>
</feature>
<feature type="transmembrane region" description="Helical" evidence="19">
    <location>
        <begin position="141"/>
        <end position="159"/>
    </location>
</feature>
<dbReference type="InterPro" id="IPR048259">
    <property type="entry name" value="Cytochrome_b_N_euk/bac"/>
</dbReference>
<evidence type="ECO:0000256" key="14">
    <source>
        <dbReference type="ARBA" id="ARBA00023075"/>
    </source>
</evidence>
<feature type="binding site" description="axial binding residue" evidence="18">
    <location>
        <position position="183"/>
    </location>
    <ligand>
        <name>heme b</name>
        <dbReference type="ChEBI" id="CHEBI:60344"/>
        <label>b562</label>
    </ligand>
    <ligandPart>
        <name>Fe</name>
        <dbReference type="ChEBI" id="CHEBI:18248"/>
    </ligandPart>
</feature>
<evidence type="ECO:0000256" key="18">
    <source>
        <dbReference type="PIRSR" id="PIRSR038885-2"/>
    </source>
</evidence>
<keyword evidence="6 18" id="KW-0349">Heme</keyword>
<accession>D3G9L0</accession>
<comment type="cofactor">
    <cofactor evidence="18">
        <name>heme</name>
        <dbReference type="ChEBI" id="CHEBI:30413"/>
    </cofactor>
    <text evidence="18">Binds 2 heme groups non-covalently.</text>
</comment>
<evidence type="ECO:0000256" key="11">
    <source>
        <dbReference type="ARBA" id="ARBA00022982"/>
    </source>
</evidence>
<dbReference type="GO" id="GO:0005743">
    <property type="term" value="C:mitochondrial inner membrane"/>
    <property type="evidence" value="ECO:0007669"/>
    <property type="project" value="UniProtKB-SubCell"/>
</dbReference>
<dbReference type="GO" id="GO:0046872">
    <property type="term" value="F:metal ion binding"/>
    <property type="evidence" value="ECO:0007669"/>
    <property type="project" value="UniProtKB-UniRule"/>
</dbReference>
<keyword evidence="5 19" id="KW-0813">Transport</keyword>
<feature type="binding site" description="axial binding residue" evidence="18">
    <location>
        <position position="84"/>
    </location>
    <ligand>
        <name>heme b</name>
        <dbReference type="ChEBI" id="CHEBI:60344"/>
        <label>b562</label>
    </ligand>
    <ligandPart>
        <name>Fe</name>
        <dbReference type="ChEBI" id="CHEBI:18248"/>
    </ligandPart>
</feature>
<protein>
    <recommendedName>
        <fullName evidence="4 19">Cytochrome b</fullName>
    </recommendedName>
</protein>
<dbReference type="InterPro" id="IPR005798">
    <property type="entry name" value="Cyt_b/b6_C"/>
</dbReference>
<dbReference type="PIRSF" id="PIRSF038885">
    <property type="entry name" value="COB"/>
    <property type="match status" value="1"/>
</dbReference>
<dbReference type="InterPro" id="IPR016174">
    <property type="entry name" value="Di-haem_cyt_TM"/>
</dbReference>
<evidence type="ECO:0000256" key="12">
    <source>
        <dbReference type="ARBA" id="ARBA00022989"/>
    </source>
</evidence>
<dbReference type="PANTHER" id="PTHR19271">
    <property type="entry name" value="CYTOCHROME B"/>
    <property type="match status" value="1"/>
</dbReference>
<evidence type="ECO:0000256" key="15">
    <source>
        <dbReference type="ARBA" id="ARBA00023128"/>
    </source>
</evidence>
<keyword evidence="12 19" id="KW-1133">Transmembrane helix</keyword>
<keyword evidence="15 19" id="KW-0496">Mitochondrion</keyword>
<reference evidence="22" key="1">
    <citation type="submission" date="2008-12" db="EMBL/GenBank/DDBJ databases">
        <authorList>
            <person name="Lee J.-S."/>
        </authorList>
    </citation>
    <scope>NUCLEOTIDE SEQUENCE</scope>
</reference>
<gene>
    <name evidence="22" type="primary">CYTB</name>
</gene>
<keyword evidence="9 18" id="KW-0479">Metal-binding</keyword>
<dbReference type="Pfam" id="PF00033">
    <property type="entry name" value="Cytochrome_B"/>
    <property type="match status" value="1"/>
</dbReference>
<evidence type="ECO:0000256" key="3">
    <source>
        <dbReference type="ARBA" id="ARBA00011649"/>
    </source>
</evidence>
<keyword evidence="13 18" id="KW-0408">Iron</keyword>
<dbReference type="GO" id="GO:0008121">
    <property type="term" value="F:quinol-cytochrome-c reductase activity"/>
    <property type="evidence" value="ECO:0007669"/>
    <property type="project" value="InterPro"/>
</dbReference>
<dbReference type="AlphaFoldDB" id="D3G9L0"/>
<evidence type="ECO:0000256" key="17">
    <source>
        <dbReference type="PIRSR" id="PIRSR038885-1"/>
    </source>
</evidence>
<dbReference type="Pfam" id="PF00032">
    <property type="entry name" value="Cytochrom_B_C"/>
    <property type="match status" value="1"/>
</dbReference>
<comment type="function">
    <text evidence="1 19">Component of the ubiquinol-cytochrome c reductase complex (complex III or cytochrome b-c1 complex) that is part of the mitochondrial respiratory chain. The b-c1 complex mediates electron transfer from ubiquinol to cytochrome c. Contributes to the generation of a proton gradient across the mitochondrial membrane that is then used for ATP synthesis.</text>
</comment>
<name>D3G9L0_ONINA</name>
<evidence type="ECO:0000256" key="16">
    <source>
        <dbReference type="ARBA" id="ARBA00023136"/>
    </source>
</evidence>
<keyword evidence="16 19" id="KW-0472">Membrane</keyword>
<dbReference type="InterPro" id="IPR030689">
    <property type="entry name" value="Cytochrome_b"/>
</dbReference>
<feature type="transmembrane region" description="Helical" evidence="19">
    <location>
        <begin position="347"/>
        <end position="371"/>
    </location>
</feature>
<evidence type="ECO:0000256" key="19">
    <source>
        <dbReference type="RuleBase" id="RU362117"/>
    </source>
</evidence>
<feature type="binding site" description="axial binding residue" evidence="18">
    <location>
        <position position="197"/>
    </location>
    <ligand>
        <name>heme b</name>
        <dbReference type="ChEBI" id="CHEBI:60344"/>
        <label>b566</label>
    </ligand>
    <ligandPart>
        <name>Fe</name>
        <dbReference type="ChEBI" id="CHEBI:18248"/>
    </ligandPart>
</feature>
<dbReference type="InterPro" id="IPR048260">
    <property type="entry name" value="Cytochrome_b_C_euk/bac"/>
</dbReference>
<keyword evidence="11 19" id="KW-0249">Electron transport</keyword>
<evidence type="ECO:0000256" key="1">
    <source>
        <dbReference type="ARBA" id="ARBA00002566"/>
    </source>
</evidence>
<keyword evidence="7 19" id="KW-0679">Respiratory chain</keyword>
<dbReference type="SUPFAM" id="SSF81648">
    <property type="entry name" value="a domain/subunit of cytochrome bc1 complex (Ubiquinol-cytochrome c reductase)"/>
    <property type="match status" value="1"/>
</dbReference>
<evidence type="ECO:0000256" key="10">
    <source>
        <dbReference type="ARBA" id="ARBA00022792"/>
    </source>
</evidence>
<feature type="binding site" evidence="17">
    <location>
        <position position="202"/>
    </location>
    <ligand>
        <name>a ubiquinone</name>
        <dbReference type="ChEBI" id="CHEBI:16389"/>
    </ligand>
</feature>
<feature type="binding site" description="axial binding residue" evidence="18">
    <location>
        <position position="98"/>
    </location>
    <ligand>
        <name>heme b</name>
        <dbReference type="ChEBI" id="CHEBI:60344"/>
        <label>b566</label>
    </ligand>
    <ligandPart>
        <name>Fe</name>
        <dbReference type="ChEBI" id="CHEBI:18248"/>
    </ligandPart>
</feature>
<sequence length="379" mass="43226">MTNQYSKKSVFFNLFNSVLVKLPTPSNLSTLWNFGSLLSLCLITQIVSGILLATAYTVSMQGSYELVFKLMEMSESGWLTRYIHANGGSLFFFCLYMHVGRGIYYNSFTASSVWNIGVTIFLMTMAAAFLGYVLPLNQMSYWGASVITNLFSEVPMIGPDLVKLIWGSNSVSEPTITRFFTFHFLIPFMILALVMVHITLLHQSGSSNPLGLKIYMDKIPFHSYLSYKDMMGALIMFFVFMLFCLYAPLMLGDDENFTQANPSVTPNHIQPEWYFLFAYAILRSIPNKLGGVVALVLSVLILYTLPFMFKAKMKSNQFYPLSKLSFYSFSVVVLLLTWNGACPVEDPYIVTGQTMTFLYFLYYLINPYLYVMWDKLNKM</sequence>
<dbReference type="EMBL" id="FJ555185">
    <property type="protein sequence ID" value="ACM79559.1"/>
    <property type="molecule type" value="Genomic_DNA"/>
</dbReference>
<feature type="domain" description="Cytochrome b/b6 N-terminal region profile" evidence="20">
    <location>
        <begin position="2"/>
        <end position="210"/>
    </location>
</feature>
<evidence type="ECO:0000256" key="2">
    <source>
        <dbReference type="ARBA" id="ARBA00004448"/>
    </source>
</evidence>
<comment type="subunit">
    <text evidence="3">The main subunits of complex b-c1 are: cytochrome b, cytochrome c1 and the Rieske protein.</text>
</comment>